<comment type="caution">
    <text evidence="2">The sequence shown here is derived from an EMBL/GenBank/DDBJ whole genome shotgun (WGS) entry which is preliminary data.</text>
</comment>
<dbReference type="EMBL" id="JAZAQF010000045">
    <property type="protein sequence ID" value="MFG3817551.1"/>
    <property type="molecule type" value="Genomic_DNA"/>
</dbReference>
<keyword evidence="1" id="KW-0812">Transmembrane</keyword>
<proteinExistence type="predicted"/>
<evidence type="ECO:0008006" key="4">
    <source>
        <dbReference type="Google" id="ProtNLM"/>
    </source>
</evidence>
<evidence type="ECO:0000313" key="2">
    <source>
        <dbReference type="EMBL" id="MFG3817551.1"/>
    </source>
</evidence>
<dbReference type="Proteomes" id="UP001604335">
    <property type="component" value="Unassembled WGS sequence"/>
</dbReference>
<protein>
    <recommendedName>
        <fullName evidence="4">HNH endonuclease</fullName>
    </recommendedName>
</protein>
<sequence>MKEDQCYCCNEIATTKDHIPPKCFFPEIKYFPDGSPDYRSQLVTVPACKMHNNSRSADDEYTAAIIFLHSRSEIALAMLDAKWIKVMSRRESSLGRKIFSAARLARTINKENGLLSVRKTLAISYDIKRIENVIEAIARALYFHDSDGQDKWMGNCVIRSPHFRYRDLKLPRDDYYLNQVNQVFIYGENKKDLSLERKGANPDVFYYQLLKHQDSITIVIRMVFYGDIIFFAFLK</sequence>
<evidence type="ECO:0000256" key="1">
    <source>
        <dbReference type="SAM" id="Phobius"/>
    </source>
</evidence>
<gene>
    <name evidence="2" type="ORF">VPK24_07870</name>
</gene>
<keyword evidence="3" id="KW-1185">Reference proteome</keyword>
<reference evidence="3" key="1">
    <citation type="journal article" date="2024" name="Algal Res.">
        <title>Biochemical, toxicological and genomic investigation of a high-biomass producing Limnothrix strain isolated from Italian shallow drinking water reservoir.</title>
        <authorList>
            <person name="Simonazzi M."/>
            <person name="Shishido T.K."/>
            <person name="Delbaje E."/>
            <person name="Wahlsten M."/>
            <person name="Fewer D.P."/>
            <person name="Sivonen K."/>
            <person name="Pezzolesi L."/>
            <person name="Pistocchi R."/>
        </authorList>
    </citation>
    <scope>NUCLEOTIDE SEQUENCE [LARGE SCALE GENOMIC DNA]</scope>
    <source>
        <strain evidence="3">LRLZ20PSL1</strain>
    </source>
</reference>
<feature type="transmembrane region" description="Helical" evidence="1">
    <location>
        <begin position="216"/>
        <end position="234"/>
    </location>
</feature>
<keyword evidence="1" id="KW-1133">Transmembrane helix</keyword>
<name>A0ABW7C939_9CYAN</name>
<accession>A0ABW7C939</accession>
<organism evidence="2 3">
    <name type="scientific">Limnothrix redekei LRLZ20PSL1</name>
    <dbReference type="NCBI Taxonomy" id="3112953"/>
    <lineage>
        <taxon>Bacteria</taxon>
        <taxon>Bacillati</taxon>
        <taxon>Cyanobacteriota</taxon>
        <taxon>Cyanophyceae</taxon>
        <taxon>Pseudanabaenales</taxon>
        <taxon>Pseudanabaenaceae</taxon>
        <taxon>Limnothrix</taxon>
    </lineage>
</organism>
<dbReference type="RefSeq" id="WP_393011958.1">
    <property type="nucleotide sequence ID" value="NZ_JAZAQF010000045.1"/>
</dbReference>
<evidence type="ECO:0000313" key="3">
    <source>
        <dbReference type="Proteomes" id="UP001604335"/>
    </source>
</evidence>
<keyword evidence="1" id="KW-0472">Membrane</keyword>